<name>A0A9P2G841_CLOBO</name>
<proteinExistence type="predicted"/>
<dbReference type="AlphaFoldDB" id="A0A9P2G841"/>
<protein>
    <submittedName>
        <fullName evidence="1">Uncharacterized protein</fullName>
    </submittedName>
</protein>
<comment type="caution">
    <text evidence="1">The sequence shown here is derived from an EMBL/GenBank/DDBJ whole genome shotgun (WGS) entry which is preliminary data.</text>
</comment>
<evidence type="ECO:0000313" key="2">
    <source>
        <dbReference type="Proteomes" id="UP000006160"/>
    </source>
</evidence>
<dbReference type="EMBL" id="ACSJ01000007">
    <property type="protein sequence ID" value="EES91760.1"/>
    <property type="molecule type" value="Genomic_DNA"/>
</dbReference>
<evidence type="ECO:0000313" key="1">
    <source>
        <dbReference type="EMBL" id="EES91760.1"/>
    </source>
</evidence>
<gene>
    <name evidence="1" type="ORF">CLG_B1466</name>
</gene>
<dbReference type="RefSeq" id="WP_003376858.1">
    <property type="nucleotide sequence ID" value="NZ_ACSJ01000007.1"/>
</dbReference>
<accession>A0A9P2G841</accession>
<dbReference type="GeneID" id="66318033"/>
<reference evidence="1 2" key="1">
    <citation type="submission" date="2009-10" db="EMBL/GenBank/DDBJ databases">
        <authorList>
            <person name="Shrivastava S."/>
            <person name="Brinkac L.B."/>
            <person name="Brown J.L."/>
            <person name="Bruce D.B."/>
            <person name="Detter C."/>
            <person name="Green L.D."/>
            <person name="Munk C.A."/>
            <person name="Rogers Y.C."/>
            <person name="Tapia R."/>
            <person name="Saunders E.S."/>
            <person name="Sims D.R."/>
            <person name="Smith L.A."/>
            <person name="Smith T.J."/>
            <person name="Sutton G."/>
            <person name="Brettin T."/>
        </authorList>
    </citation>
    <scope>NUCLEOTIDE SEQUENCE [LARGE SCALE GENOMIC DNA]</scope>
    <source>
        <strain evidence="2">D str. 1873</strain>
    </source>
</reference>
<sequence length="98" mass="11538">MVPFKRVWEDAVTMVSKDEIKDVNIVETYNGGFVVAEENEDTEFINKDDFVYFWSKMICNNEVSKKEVENGRRLKYVYQIVKKLPYVSENSDSLKVID</sequence>
<organism evidence="1 2">
    <name type="scientific">Clostridium botulinum D str. 1873</name>
    <dbReference type="NCBI Taxonomy" id="592027"/>
    <lineage>
        <taxon>Bacteria</taxon>
        <taxon>Bacillati</taxon>
        <taxon>Bacillota</taxon>
        <taxon>Clostridia</taxon>
        <taxon>Eubacteriales</taxon>
        <taxon>Clostridiaceae</taxon>
        <taxon>Clostridium</taxon>
    </lineage>
</organism>
<dbReference type="Proteomes" id="UP000006160">
    <property type="component" value="Unassembled WGS sequence"/>
</dbReference>